<evidence type="ECO:0000313" key="2">
    <source>
        <dbReference type="Proteomes" id="UP000044071"/>
    </source>
</evidence>
<dbReference type="Proteomes" id="UP000044071">
    <property type="component" value="Unassembled WGS sequence"/>
</dbReference>
<sequence>MFGMTRSLSMFAPKGLGAPKDVRHVERRETSPECSTVLIPEIPHYVRDDEVFIDVCPKGAGRSRRRTSCRTQRDIS</sequence>
<proteinExistence type="predicted"/>
<evidence type="ECO:0000313" key="1">
    <source>
        <dbReference type="EMBL" id="CDZ78114.1"/>
    </source>
</evidence>
<dbReference type="STRING" id="1034943.BN59_02421"/>
<gene>
    <name evidence="1" type="ORF">BN59_02421</name>
</gene>
<reference evidence="1 2" key="1">
    <citation type="submission" date="2014-06" db="EMBL/GenBank/DDBJ databases">
        <authorList>
            <person name="Urmite Genomes Urmite Genomes"/>
        </authorList>
    </citation>
    <scope>NUCLEOTIDE SEQUENCE [LARGE SCALE GENOMIC DNA]</scope>
</reference>
<protein>
    <submittedName>
        <fullName evidence="1">Uncharacterized protein</fullName>
    </submittedName>
</protein>
<keyword evidence="2" id="KW-1185">Reference proteome</keyword>
<organism evidence="1 2">
    <name type="scientific">Legionella massiliensis</name>
    <dbReference type="NCBI Taxonomy" id="1034943"/>
    <lineage>
        <taxon>Bacteria</taxon>
        <taxon>Pseudomonadati</taxon>
        <taxon>Pseudomonadota</taxon>
        <taxon>Gammaproteobacteria</taxon>
        <taxon>Legionellales</taxon>
        <taxon>Legionellaceae</taxon>
        <taxon>Legionella</taxon>
    </lineage>
</organism>
<dbReference type="AlphaFoldDB" id="A0A078L230"/>
<accession>A0A078L230</accession>
<name>A0A078L230_9GAMM</name>
<dbReference type="EMBL" id="CCSB01000003">
    <property type="protein sequence ID" value="CDZ78114.1"/>
    <property type="molecule type" value="Genomic_DNA"/>
</dbReference>